<keyword evidence="3" id="KW-1185">Reference proteome</keyword>
<evidence type="ECO:0000313" key="3">
    <source>
        <dbReference type="Proteomes" id="UP000192343"/>
    </source>
</evidence>
<protein>
    <recommendedName>
        <fullName evidence="1">Uroporphyrinogen decarboxylase (URO-D) domain-containing protein</fullName>
    </recommendedName>
</protein>
<dbReference type="AlphaFoldDB" id="A0A1Y1RUU3"/>
<dbReference type="InterPro" id="IPR038071">
    <property type="entry name" value="UROD/MetE-like_sf"/>
</dbReference>
<dbReference type="PANTHER" id="PTHR47099:SF1">
    <property type="entry name" value="METHYLCOBAMIDE:COM METHYLTRANSFERASE MTBA"/>
    <property type="match status" value="1"/>
</dbReference>
<dbReference type="STRING" id="1963862.B4O97_17310"/>
<dbReference type="PANTHER" id="PTHR47099">
    <property type="entry name" value="METHYLCOBAMIDE:COM METHYLTRANSFERASE MTBA"/>
    <property type="match status" value="1"/>
</dbReference>
<evidence type="ECO:0000259" key="1">
    <source>
        <dbReference type="Pfam" id="PF01208"/>
    </source>
</evidence>
<dbReference type="GO" id="GO:0006779">
    <property type="term" value="P:porphyrin-containing compound biosynthetic process"/>
    <property type="evidence" value="ECO:0007669"/>
    <property type="project" value="InterPro"/>
</dbReference>
<organism evidence="2 3">
    <name type="scientific">Marispirochaeta aestuarii</name>
    <dbReference type="NCBI Taxonomy" id="1963862"/>
    <lineage>
        <taxon>Bacteria</taxon>
        <taxon>Pseudomonadati</taxon>
        <taxon>Spirochaetota</taxon>
        <taxon>Spirochaetia</taxon>
        <taxon>Spirochaetales</taxon>
        <taxon>Spirochaetaceae</taxon>
        <taxon>Marispirochaeta</taxon>
    </lineage>
</organism>
<evidence type="ECO:0000313" key="2">
    <source>
        <dbReference type="EMBL" id="ORC31170.1"/>
    </source>
</evidence>
<comment type="caution">
    <text evidence="2">The sequence shown here is derived from an EMBL/GenBank/DDBJ whole genome shotgun (WGS) entry which is preliminary data.</text>
</comment>
<dbReference type="CDD" id="cd03465">
    <property type="entry name" value="URO-D_like"/>
    <property type="match status" value="1"/>
</dbReference>
<dbReference type="InterPro" id="IPR052024">
    <property type="entry name" value="Methanogen_methyltrans"/>
</dbReference>
<gene>
    <name evidence="2" type="ORF">B4O97_17310</name>
</gene>
<reference evidence="2 3" key="1">
    <citation type="submission" date="2017-03" db="EMBL/GenBank/DDBJ databases">
        <title>Draft Genome sequence of Marispirochaeta sp. strain JC444.</title>
        <authorList>
            <person name="Shivani Y."/>
            <person name="Subhash Y."/>
            <person name="Sasikala C."/>
            <person name="Ramana C."/>
        </authorList>
    </citation>
    <scope>NUCLEOTIDE SEQUENCE [LARGE SCALE GENOMIC DNA]</scope>
    <source>
        <strain evidence="2 3">JC444</strain>
    </source>
</reference>
<dbReference type="SUPFAM" id="SSF51726">
    <property type="entry name" value="UROD/MetE-like"/>
    <property type="match status" value="1"/>
</dbReference>
<dbReference type="Proteomes" id="UP000192343">
    <property type="component" value="Unassembled WGS sequence"/>
</dbReference>
<dbReference type="OrthoDB" id="7375127at2"/>
<dbReference type="RefSeq" id="WP_083052769.1">
    <property type="nucleotide sequence ID" value="NZ_MWQY01000026.1"/>
</dbReference>
<dbReference type="InterPro" id="IPR000257">
    <property type="entry name" value="Uroporphyrinogen_deCOase"/>
</dbReference>
<feature type="domain" description="Uroporphyrinogen decarboxylase (URO-D)" evidence="1">
    <location>
        <begin position="2"/>
        <end position="350"/>
    </location>
</feature>
<proteinExistence type="predicted"/>
<name>A0A1Y1RUU3_9SPIO</name>
<dbReference type="Pfam" id="PF01208">
    <property type="entry name" value="URO-D"/>
    <property type="match status" value="1"/>
</dbReference>
<dbReference type="Gene3D" id="3.20.20.210">
    <property type="match status" value="1"/>
</dbReference>
<accession>A0A1Y1RUU3</accession>
<sequence>MTSRERFLAAARGLYTDCIPAAPYNGNFGAALAGIPISVYNTDGKQMADAQTLAWEKIGQDVIVAQSDNYYIAEGFGCVIEQPYDTTPNLVKPAVATLDEVEKLKVPDPYRDGRMPVYLEAISLLRERFGNEVAIRGPGTGPFSLASYLMGGTTEFLMQIAYCEADNDSVKESQLFELMDVSSDALIVFLKAQLSAGSDTAMVGDSLASLSMISPKIYEKYVFPYECKVFQSIRADVKKRDAVTILHICGDTRDILPNMAQTGADILEIDAKVTLADARILVGDKIALMGNLEPTTVLFAGTPEHVQNESLKCIRAMEGSQGGFILGSGCEVVPKSPEVNLKMMVETAHNASGNM</sequence>
<dbReference type="GO" id="GO:0004853">
    <property type="term" value="F:uroporphyrinogen decarboxylase activity"/>
    <property type="evidence" value="ECO:0007669"/>
    <property type="project" value="InterPro"/>
</dbReference>
<dbReference type="EMBL" id="MWQY01000026">
    <property type="protein sequence ID" value="ORC31170.1"/>
    <property type="molecule type" value="Genomic_DNA"/>
</dbReference>